<dbReference type="InterPro" id="IPR032305">
    <property type="entry name" value="GTP-bd_M"/>
</dbReference>
<evidence type="ECO:0000256" key="2">
    <source>
        <dbReference type="ARBA" id="ARBA00022741"/>
    </source>
</evidence>
<reference evidence="7" key="2">
    <citation type="submission" date="2007-04" db="EMBL/GenBank/DDBJ databases">
        <title>The genome of the human body louse.</title>
        <authorList>
            <consortium name="The Human Body Louse Genome Consortium"/>
            <person name="Kirkness E."/>
            <person name="Walenz B."/>
            <person name="Hass B."/>
            <person name="Bruggner R."/>
            <person name="Strausberg R."/>
        </authorList>
    </citation>
    <scope>NUCLEOTIDE SEQUENCE</scope>
    <source>
        <strain evidence="7">USDA</strain>
    </source>
</reference>
<dbReference type="VEuPathDB" id="VectorBase:PHUM210680"/>
<dbReference type="InterPro" id="IPR027417">
    <property type="entry name" value="P-loop_NTPase"/>
</dbReference>
<dbReference type="eggNOG" id="KOG0410">
    <property type="taxonomic scope" value="Eukaryota"/>
</dbReference>
<evidence type="ECO:0000313" key="9">
    <source>
        <dbReference type="Proteomes" id="UP000009046"/>
    </source>
</evidence>
<dbReference type="GO" id="GO:0005525">
    <property type="term" value="F:GTP binding"/>
    <property type="evidence" value="ECO:0007669"/>
    <property type="project" value="UniProtKB-KW"/>
</dbReference>
<dbReference type="GO" id="GO:0043022">
    <property type="term" value="F:ribosome binding"/>
    <property type="evidence" value="ECO:0007669"/>
    <property type="project" value="TreeGrafter"/>
</dbReference>
<feature type="coiled-coil region" evidence="5">
    <location>
        <begin position="230"/>
        <end position="257"/>
    </location>
</feature>
<dbReference type="Pfam" id="PF13167">
    <property type="entry name" value="GTP-bdg_N"/>
    <property type="match status" value="1"/>
</dbReference>
<dbReference type="OrthoDB" id="10268034at2759"/>
<dbReference type="Pfam" id="PF01926">
    <property type="entry name" value="MMR_HSR1"/>
    <property type="match status" value="1"/>
</dbReference>
<keyword evidence="2" id="KW-0547">Nucleotide-binding</keyword>
<keyword evidence="5" id="KW-0175">Coiled coil</keyword>
<keyword evidence="1" id="KW-0479">Metal-binding</keyword>
<dbReference type="HOGENOM" id="CLU_057707_0_0_1"/>
<dbReference type="RefSeq" id="XP_002425579.1">
    <property type="nucleotide sequence ID" value="XM_002425534.1"/>
</dbReference>
<evidence type="ECO:0000256" key="1">
    <source>
        <dbReference type="ARBA" id="ARBA00022723"/>
    </source>
</evidence>
<keyword evidence="3" id="KW-0460">Magnesium</keyword>
<reference evidence="7" key="1">
    <citation type="submission" date="2007-04" db="EMBL/GenBank/DDBJ databases">
        <title>Annotation of Pediculus humanus corporis strain USDA.</title>
        <authorList>
            <person name="Kirkness E."/>
            <person name="Hannick L."/>
            <person name="Hass B."/>
            <person name="Bruggner R."/>
            <person name="Lawson D."/>
            <person name="Bidwell S."/>
            <person name="Joardar V."/>
            <person name="Caler E."/>
            <person name="Walenz B."/>
            <person name="Inman J."/>
            <person name="Schobel S."/>
            <person name="Galinsky K."/>
            <person name="Amedeo P."/>
            <person name="Strausberg R."/>
        </authorList>
    </citation>
    <scope>NUCLEOTIDE SEQUENCE</scope>
    <source>
        <strain evidence="7">USDA</strain>
    </source>
</reference>
<dbReference type="PANTHER" id="PTHR10229:SF0">
    <property type="entry name" value="GTP-BINDING PROTEIN 6-RELATED"/>
    <property type="match status" value="1"/>
</dbReference>
<evidence type="ECO:0000259" key="6">
    <source>
        <dbReference type="PROSITE" id="PS51705"/>
    </source>
</evidence>
<dbReference type="Proteomes" id="UP000009046">
    <property type="component" value="Unassembled WGS sequence"/>
</dbReference>
<sequence length="377" mass="43619">MINIRPVLKSYQFFQVSKCQLTLNKFKHKLRVTDNSESTSEEDDNFLNSNFDKIIERSLLPLGGHHQVFVIQPVIKWGQKKKRNTTPELQLEESITLVKTLRNWKVVGEAIVKLESFNRKTFFGKGNLQLIRELILKHPTISAVFLSTELLKLVQQKILEEMLTVPVFDRYTLIMHILREHAKTREAKLQIKLAELPYLYKVMGGLKSGYGIHFFNEITSRSRAARKEIFKEKEAQIRNELAILRKHREELRNKRKKNDMPVIAVVGYTNAGKTSLVKALTGKEKLEPKDYLFATLDVTCHIGTLPSSLPVYFVDTLGFMNDIPTFLIESFVYTLEDVKYADVIIHVRDISHPNTVAQNDNVIQTLHQLNLSDEDWE</sequence>
<dbReference type="PRINTS" id="PR00326">
    <property type="entry name" value="GTP1OBG"/>
</dbReference>
<dbReference type="InterPro" id="IPR042108">
    <property type="entry name" value="GTPase_HflX_N_sf"/>
</dbReference>
<proteinExistence type="predicted"/>
<dbReference type="EnsemblMetazoa" id="PHUM210680-RA">
    <property type="protein sequence ID" value="PHUM210680-PA"/>
    <property type="gene ID" value="PHUM210680"/>
</dbReference>
<evidence type="ECO:0000313" key="8">
    <source>
        <dbReference type="EnsemblMetazoa" id="PHUM210680-PA"/>
    </source>
</evidence>
<evidence type="ECO:0000256" key="5">
    <source>
        <dbReference type="SAM" id="Coils"/>
    </source>
</evidence>
<evidence type="ECO:0000313" key="7">
    <source>
        <dbReference type="EMBL" id="EEB12841.1"/>
    </source>
</evidence>
<dbReference type="GO" id="GO:0046872">
    <property type="term" value="F:metal ion binding"/>
    <property type="evidence" value="ECO:0007669"/>
    <property type="project" value="UniProtKB-KW"/>
</dbReference>
<dbReference type="PROSITE" id="PS51705">
    <property type="entry name" value="G_HFLX"/>
    <property type="match status" value="1"/>
</dbReference>
<dbReference type="OMA" id="WRQLRIN"/>
<dbReference type="InterPro" id="IPR006073">
    <property type="entry name" value="GTP-bd"/>
</dbReference>
<dbReference type="InParanoid" id="E0VHR8"/>
<dbReference type="Pfam" id="PF16360">
    <property type="entry name" value="GTP-bdg_M"/>
    <property type="match status" value="1"/>
</dbReference>
<dbReference type="EMBL" id="AAZO01002430">
    <property type="status" value="NOT_ANNOTATED_CDS"/>
    <property type="molecule type" value="Genomic_DNA"/>
</dbReference>
<dbReference type="InterPro" id="IPR016496">
    <property type="entry name" value="GTPase_HflX"/>
</dbReference>
<accession>E0VHR8</accession>
<reference evidence="8" key="3">
    <citation type="submission" date="2020-05" db="UniProtKB">
        <authorList>
            <consortium name="EnsemblMetazoa"/>
        </authorList>
    </citation>
    <scope>IDENTIFICATION</scope>
    <source>
        <strain evidence="8">USDA</strain>
    </source>
</reference>
<dbReference type="PANTHER" id="PTHR10229">
    <property type="entry name" value="GTP-BINDING PROTEIN HFLX"/>
    <property type="match status" value="1"/>
</dbReference>
<feature type="domain" description="Hflx-type G" evidence="6">
    <location>
        <begin position="261"/>
        <end position="377"/>
    </location>
</feature>
<dbReference type="Gene3D" id="3.40.50.11060">
    <property type="entry name" value="GTPase HflX, N-terminal domain"/>
    <property type="match status" value="1"/>
</dbReference>
<keyword evidence="4" id="KW-0342">GTP-binding</keyword>
<dbReference type="InterPro" id="IPR025121">
    <property type="entry name" value="GTPase_HflX_N"/>
</dbReference>
<dbReference type="GO" id="GO:0005737">
    <property type="term" value="C:cytoplasm"/>
    <property type="evidence" value="ECO:0007669"/>
    <property type="project" value="TreeGrafter"/>
</dbReference>
<dbReference type="KEGG" id="phu:Phum_PHUM210680"/>
<dbReference type="SUPFAM" id="SSF52540">
    <property type="entry name" value="P-loop containing nucleoside triphosphate hydrolases"/>
    <property type="match status" value="1"/>
</dbReference>
<name>E0VHR8_PEDHC</name>
<dbReference type="FunCoup" id="E0VHR8">
    <property type="interactions" value="286"/>
</dbReference>
<dbReference type="STRING" id="121224.E0VHR8"/>
<evidence type="ECO:0000256" key="3">
    <source>
        <dbReference type="ARBA" id="ARBA00022842"/>
    </source>
</evidence>
<dbReference type="AlphaFoldDB" id="E0VHR8"/>
<dbReference type="Gene3D" id="3.40.50.300">
    <property type="entry name" value="P-loop containing nucleotide triphosphate hydrolases"/>
    <property type="match status" value="1"/>
</dbReference>
<dbReference type="InterPro" id="IPR030394">
    <property type="entry name" value="G_HFLX_dom"/>
</dbReference>
<dbReference type="CTD" id="8237384"/>
<keyword evidence="9" id="KW-1185">Reference proteome</keyword>
<organism>
    <name type="scientific">Pediculus humanus subsp. corporis</name>
    <name type="common">Body louse</name>
    <dbReference type="NCBI Taxonomy" id="121224"/>
    <lineage>
        <taxon>Eukaryota</taxon>
        <taxon>Metazoa</taxon>
        <taxon>Ecdysozoa</taxon>
        <taxon>Arthropoda</taxon>
        <taxon>Hexapoda</taxon>
        <taxon>Insecta</taxon>
        <taxon>Pterygota</taxon>
        <taxon>Neoptera</taxon>
        <taxon>Paraneoptera</taxon>
        <taxon>Psocodea</taxon>
        <taxon>Troctomorpha</taxon>
        <taxon>Phthiraptera</taxon>
        <taxon>Anoplura</taxon>
        <taxon>Pediculidae</taxon>
        <taxon>Pediculus</taxon>
    </lineage>
</organism>
<dbReference type="EMBL" id="DS235171">
    <property type="protein sequence ID" value="EEB12841.1"/>
    <property type="molecule type" value="Genomic_DNA"/>
</dbReference>
<dbReference type="GeneID" id="8237384"/>
<protein>
    <submittedName>
        <fullName evidence="7 8">GTP-binding protein hflx, putative</fullName>
    </submittedName>
</protein>
<evidence type="ECO:0000256" key="4">
    <source>
        <dbReference type="ARBA" id="ARBA00023134"/>
    </source>
</evidence>
<gene>
    <name evidence="8" type="primary">8237384</name>
    <name evidence="7" type="ORF">Phum_PHUM210680</name>
</gene>